<evidence type="ECO:0000313" key="2">
    <source>
        <dbReference type="EMBL" id="KAI0301554.1"/>
    </source>
</evidence>
<evidence type="ECO:0000256" key="1">
    <source>
        <dbReference type="SAM" id="SignalP"/>
    </source>
</evidence>
<dbReference type="PANTHER" id="PTHR35567">
    <property type="entry name" value="MALATE DEHYDROGENASE (AFU_ORTHOLOGUE AFUA_2G13800)"/>
    <property type="match status" value="1"/>
</dbReference>
<dbReference type="Proteomes" id="UP001203297">
    <property type="component" value="Unassembled WGS sequence"/>
</dbReference>
<sequence>MLVLSFLSFLLATQAFSAPSHNKHSCQVPASALHLPQNQSQLISPSLPPNYVALGVGVQNYTCSASGNYTSSIGAVAELFDISCLYKSSEFSKIQDDAFKIWSQCPNNNPSESTLISRLHHNWGLDVLGQHYFIVNPAGGLSPKFDFTSSGSTAGNVNAFVVTAKVGDIPAPTGHQDVDWLRLNGVSGKLASQVFRVFTKAGQPPASCSPGSPPISVKYTAQYWFYGSSL</sequence>
<evidence type="ECO:0008006" key="4">
    <source>
        <dbReference type="Google" id="ProtNLM"/>
    </source>
</evidence>
<comment type="caution">
    <text evidence="2">The sequence shown here is derived from an EMBL/GenBank/DDBJ whole genome shotgun (WGS) entry which is preliminary data.</text>
</comment>
<feature type="signal peptide" evidence="1">
    <location>
        <begin position="1"/>
        <end position="17"/>
    </location>
</feature>
<dbReference type="AlphaFoldDB" id="A0AAD4M456"/>
<gene>
    <name evidence="2" type="ORF">B0F90DRAFT_312253</name>
</gene>
<protein>
    <recommendedName>
        <fullName evidence="4">Malate dehydrogenase</fullName>
    </recommendedName>
</protein>
<reference evidence="2" key="1">
    <citation type="journal article" date="2022" name="New Phytol.">
        <title>Evolutionary transition to the ectomycorrhizal habit in the genomes of a hyperdiverse lineage of mushroom-forming fungi.</title>
        <authorList>
            <person name="Looney B."/>
            <person name="Miyauchi S."/>
            <person name="Morin E."/>
            <person name="Drula E."/>
            <person name="Courty P.E."/>
            <person name="Kohler A."/>
            <person name="Kuo A."/>
            <person name="LaButti K."/>
            <person name="Pangilinan J."/>
            <person name="Lipzen A."/>
            <person name="Riley R."/>
            <person name="Andreopoulos W."/>
            <person name="He G."/>
            <person name="Johnson J."/>
            <person name="Nolan M."/>
            <person name="Tritt A."/>
            <person name="Barry K.W."/>
            <person name="Grigoriev I.V."/>
            <person name="Nagy L.G."/>
            <person name="Hibbett D."/>
            <person name="Henrissat B."/>
            <person name="Matheny P.B."/>
            <person name="Labbe J."/>
            <person name="Martin F.M."/>
        </authorList>
    </citation>
    <scope>NUCLEOTIDE SEQUENCE</scope>
    <source>
        <strain evidence="2">BPL690</strain>
    </source>
</reference>
<evidence type="ECO:0000313" key="3">
    <source>
        <dbReference type="Proteomes" id="UP001203297"/>
    </source>
</evidence>
<dbReference type="EMBL" id="WTXG01000014">
    <property type="protein sequence ID" value="KAI0301554.1"/>
    <property type="molecule type" value="Genomic_DNA"/>
</dbReference>
<organism evidence="2 3">
    <name type="scientific">Multifurca ochricompacta</name>
    <dbReference type="NCBI Taxonomy" id="376703"/>
    <lineage>
        <taxon>Eukaryota</taxon>
        <taxon>Fungi</taxon>
        <taxon>Dikarya</taxon>
        <taxon>Basidiomycota</taxon>
        <taxon>Agaricomycotina</taxon>
        <taxon>Agaricomycetes</taxon>
        <taxon>Russulales</taxon>
        <taxon>Russulaceae</taxon>
        <taxon>Multifurca</taxon>
    </lineage>
</organism>
<dbReference type="PANTHER" id="PTHR35567:SF1">
    <property type="entry name" value="CONSERVED FUNGAL PROTEIN (AFU_ORTHOLOGUE AFUA_1G14230)"/>
    <property type="match status" value="1"/>
</dbReference>
<keyword evidence="1" id="KW-0732">Signal</keyword>
<dbReference type="InterPro" id="IPR021851">
    <property type="entry name" value="DUF3455"/>
</dbReference>
<feature type="chain" id="PRO_5042245123" description="Malate dehydrogenase" evidence="1">
    <location>
        <begin position="18"/>
        <end position="230"/>
    </location>
</feature>
<name>A0AAD4M456_9AGAM</name>
<dbReference type="Pfam" id="PF11937">
    <property type="entry name" value="DUF3455"/>
    <property type="match status" value="1"/>
</dbReference>
<accession>A0AAD4M456</accession>
<keyword evidence="3" id="KW-1185">Reference proteome</keyword>
<proteinExistence type="predicted"/>